<dbReference type="GO" id="GO:0015918">
    <property type="term" value="P:sterol transport"/>
    <property type="evidence" value="ECO:0007669"/>
    <property type="project" value="InterPro"/>
</dbReference>
<evidence type="ECO:0000313" key="6">
    <source>
        <dbReference type="EMBL" id="CAH0728461.1"/>
    </source>
</evidence>
<evidence type="ECO:0000256" key="4">
    <source>
        <dbReference type="SAM" id="SignalP"/>
    </source>
</evidence>
<comment type="subcellular location">
    <subcellularLocation>
        <location evidence="1">Secreted</location>
    </subcellularLocation>
</comment>
<reference evidence="6" key="1">
    <citation type="submission" date="2021-12" db="EMBL/GenBank/DDBJ databases">
        <authorList>
            <person name="Martin H S."/>
        </authorList>
    </citation>
    <scope>NUCLEOTIDE SEQUENCE</scope>
</reference>
<organism evidence="6 7">
    <name type="scientific">Brenthis ino</name>
    <name type="common">lesser marbled fritillary</name>
    <dbReference type="NCBI Taxonomy" id="405034"/>
    <lineage>
        <taxon>Eukaryota</taxon>
        <taxon>Metazoa</taxon>
        <taxon>Ecdysozoa</taxon>
        <taxon>Arthropoda</taxon>
        <taxon>Hexapoda</taxon>
        <taxon>Insecta</taxon>
        <taxon>Pterygota</taxon>
        <taxon>Neoptera</taxon>
        <taxon>Endopterygota</taxon>
        <taxon>Lepidoptera</taxon>
        <taxon>Glossata</taxon>
        <taxon>Ditrysia</taxon>
        <taxon>Papilionoidea</taxon>
        <taxon>Nymphalidae</taxon>
        <taxon>Heliconiinae</taxon>
        <taxon>Argynnini</taxon>
        <taxon>Brenthis</taxon>
    </lineage>
</organism>
<keyword evidence="4" id="KW-0732">Signal</keyword>
<name>A0A8J9YJV4_9NEOP</name>
<evidence type="ECO:0000256" key="2">
    <source>
        <dbReference type="ARBA" id="ARBA00006370"/>
    </source>
</evidence>
<keyword evidence="7" id="KW-1185">Reference proteome</keyword>
<dbReference type="GO" id="GO:0005576">
    <property type="term" value="C:extracellular region"/>
    <property type="evidence" value="ECO:0007669"/>
    <property type="project" value="UniProtKB-SubCell"/>
</dbReference>
<keyword evidence="3" id="KW-0964">Secreted</keyword>
<feature type="domain" description="MD-2-related lipid-recognition" evidence="5">
    <location>
        <begin position="20"/>
        <end position="150"/>
    </location>
</feature>
<evidence type="ECO:0000313" key="7">
    <source>
        <dbReference type="Proteomes" id="UP000838878"/>
    </source>
</evidence>
<evidence type="ECO:0000256" key="3">
    <source>
        <dbReference type="ARBA" id="ARBA00022525"/>
    </source>
</evidence>
<dbReference type="OrthoDB" id="6332846at2759"/>
<dbReference type="InterPro" id="IPR014756">
    <property type="entry name" value="Ig_E-set"/>
</dbReference>
<dbReference type="Gene3D" id="2.60.40.770">
    <property type="match status" value="1"/>
</dbReference>
<feature type="signal peptide" evidence="4">
    <location>
        <begin position="1"/>
        <end position="17"/>
    </location>
</feature>
<dbReference type="FunFam" id="2.60.40.770:FF:000001">
    <property type="entry name" value="NPC intracellular cholesterol transporter 2"/>
    <property type="match status" value="1"/>
</dbReference>
<feature type="chain" id="PRO_5035443851" description="MD-2-related lipid-recognition domain-containing protein" evidence="4">
    <location>
        <begin position="18"/>
        <end position="153"/>
    </location>
</feature>
<dbReference type="InterPro" id="IPR039670">
    <property type="entry name" value="NPC2-like"/>
</dbReference>
<dbReference type="SUPFAM" id="SSF81296">
    <property type="entry name" value="E set domains"/>
    <property type="match status" value="1"/>
</dbReference>
<dbReference type="EMBL" id="OV170227">
    <property type="protein sequence ID" value="CAH0728461.1"/>
    <property type="molecule type" value="Genomic_DNA"/>
</dbReference>
<dbReference type="PANTHER" id="PTHR11306">
    <property type="entry name" value="NIEMANN PICK TYPE C2 PROTEIN NPC2-RELATED"/>
    <property type="match status" value="1"/>
</dbReference>
<proteinExistence type="inferred from homology"/>
<feature type="non-terminal residue" evidence="6">
    <location>
        <position position="153"/>
    </location>
</feature>
<evidence type="ECO:0000259" key="5">
    <source>
        <dbReference type="SMART" id="SM00737"/>
    </source>
</evidence>
<gene>
    <name evidence="6" type="ORF">BINO364_LOCUS13672</name>
</gene>
<protein>
    <recommendedName>
        <fullName evidence="5">MD-2-related lipid-recognition domain-containing protein</fullName>
    </recommendedName>
</protein>
<dbReference type="AlphaFoldDB" id="A0A8J9YJV4"/>
<dbReference type="GO" id="GO:0032934">
    <property type="term" value="F:sterol binding"/>
    <property type="evidence" value="ECO:0007669"/>
    <property type="project" value="InterPro"/>
</dbReference>
<comment type="similarity">
    <text evidence="2">Belongs to the NPC2 family.</text>
</comment>
<dbReference type="Proteomes" id="UP000838878">
    <property type="component" value="Chromosome 7"/>
</dbReference>
<dbReference type="PANTHER" id="PTHR11306:SF68">
    <property type="entry name" value="NPC INTRACELLULAR CHOLESTEROL TRANSPORTER 2"/>
    <property type="match status" value="1"/>
</dbReference>
<dbReference type="InterPro" id="IPR003172">
    <property type="entry name" value="ML_dom"/>
</dbReference>
<dbReference type="SMART" id="SM00737">
    <property type="entry name" value="ML"/>
    <property type="match status" value="1"/>
</dbReference>
<sequence>MWSLSVVVCSLLVIAAATNVRQCPGRSDEGLKDVVTLAPCKKLPCRLKKASDAHITITFTPVTDIENIENHVVADVFGVKFPFVGVDGTSVCDKLETENGEKTSCPLKAGTKYTYKDSFPILSFYPSIEVDVHWSLMYKTKDIICFEVPVKIV</sequence>
<evidence type="ECO:0000256" key="1">
    <source>
        <dbReference type="ARBA" id="ARBA00004613"/>
    </source>
</evidence>
<accession>A0A8J9YJV4</accession>
<dbReference type="Pfam" id="PF02221">
    <property type="entry name" value="E1_DerP2_DerF2"/>
    <property type="match status" value="1"/>
</dbReference>